<evidence type="ECO:0000256" key="1">
    <source>
        <dbReference type="ARBA" id="ARBA00007936"/>
    </source>
</evidence>
<dbReference type="Pfam" id="PF00167">
    <property type="entry name" value="FGF"/>
    <property type="match status" value="2"/>
</dbReference>
<reference evidence="4" key="3">
    <citation type="journal article" date="2014" name="Nature">
        <title>Elephant shark genome provides unique insights into gnathostome evolution.</title>
        <authorList>
            <consortium name="International Elephant Shark Genome Sequencing Consortium"/>
            <person name="Venkatesh B."/>
            <person name="Lee A.P."/>
            <person name="Ravi V."/>
            <person name="Maurya A.K."/>
            <person name="Lian M.M."/>
            <person name="Swann J.B."/>
            <person name="Ohta Y."/>
            <person name="Flajnik M.F."/>
            <person name="Sutoh Y."/>
            <person name="Kasahara M."/>
            <person name="Hoon S."/>
            <person name="Gangu V."/>
            <person name="Roy S.W."/>
            <person name="Irimia M."/>
            <person name="Korzh V."/>
            <person name="Kondrychyn I."/>
            <person name="Lim Z.W."/>
            <person name="Tay B.H."/>
            <person name="Tohari S."/>
            <person name="Kong K.W."/>
            <person name="Ho S."/>
            <person name="Lorente-Galdos B."/>
            <person name="Quilez J."/>
            <person name="Marques-Bonet T."/>
            <person name="Raney B.J."/>
            <person name="Ingham P.W."/>
            <person name="Tay A."/>
            <person name="Hillier L.W."/>
            <person name="Minx P."/>
            <person name="Boehm T."/>
            <person name="Wilson R.K."/>
            <person name="Brenner S."/>
            <person name="Warren W.C."/>
        </authorList>
    </citation>
    <scope>NUCLEOTIDE SEQUENCE [LARGE SCALE GENOMIC DNA]</scope>
</reference>
<feature type="compositionally biased region" description="Basic and acidic residues" evidence="2">
    <location>
        <begin position="192"/>
        <end position="208"/>
    </location>
</feature>
<dbReference type="SUPFAM" id="SSF50353">
    <property type="entry name" value="Cytokine"/>
    <property type="match status" value="1"/>
</dbReference>
<evidence type="ECO:0000256" key="2">
    <source>
        <dbReference type="SAM" id="MobiDB-lite"/>
    </source>
</evidence>
<name>A0A4W3J7N5_CALMI</name>
<reference evidence="3" key="5">
    <citation type="submission" date="2025-09" db="UniProtKB">
        <authorList>
            <consortium name="Ensembl"/>
        </authorList>
    </citation>
    <scope>IDENTIFICATION</scope>
</reference>
<dbReference type="STRING" id="7868.ENSCMIP00000028505"/>
<sequence>RQWSPQRCIVVSAWSASSKSQCGECKPRASDFRTYVENRTRHSDDLSRKQIRVYQLYSRTSGKHVQVLGQRISANGEDGGQYALLVVETDTFGSHVRIKGKETGHYICMNKRGKILGKVKNARKFHIVWMSSIVSQYIIHFMAIRGMLTVSKLEVLENNYTALVSAKYKGWYLGFTRKGRPRKGSKTQQNQREVHFMKRLPKDKGDHHRPFKYTTVTKRTKRGRHHRDS</sequence>
<proteinExistence type="inferred from homology"/>
<dbReference type="GeneTree" id="ENSGT00940000167002"/>
<comment type="similarity">
    <text evidence="1">Belongs to the heparin-binding growth factors family.</text>
</comment>
<dbReference type="GO" id="GO:0008083">
    <property type="term" value="F:growth factor activity"/>
    <property type="evidence" value="ECO:0007669"/>
    <property type="project" value="InterPro"/>
</dbReference>
<reference evidence="4" key="2">
    <citation type="journal article" date="2007" name="PLoS Biol.">
        <title>Survey sequencing and comparative analysis of the elephant shark (Callorhinchus milii) genome.</title>
        <authorList>
            <person name="Venkatesh B."/>
            <person name="Kirkness E.F."/>
            <person name="Loh Y.H."/>
            <person name="Halpern A.L."/>
            <person name="Lee A.P."/>
            <person name="Johnson J."/>
            <person name="Dandona N."/>
            <person name="Viswanathan L.D."/>
            <person name="Tay A."/>
            <person name="Venter J.C."/>
            <person name="Strausberg R.L."/>
            <person name="Brenner S."/>
        </authorList>
    </citation>
    <scope>NUCLEOTIDE SEQUENCE [LARGE SCALE GENOMIC DNA]</scope>
</reference>
<evidence type="ECO:0000313" key="4">
    <source>
        <dbReference type="Proteomes" id="UP000314986"/>
    </source>
</evidence>
<evidence type="ECO:0000313" key="3">
    <source>
        <dbReference type="Ensembl" id="ENSCMIP00000028505.1"/>
    </source>
</evidence>
<reference evidence="4" key="1">
    <citation type="journal article" date="2006" name="Science">
        <title>Ancient noncoding elements conserved in the human genome.</title>
        <authorList>
            <person name="Venkatesh B."/>
            <person name="Kirkness E.F."/>
            <person name="Loh Y.H."/>
            <person name="Halpern A.L."/>
            <person name="Lee A.P."/>
            <person name="Johnson J."/>
            <person name="Dandona N."/>
            <person name="Viswanathan L.D."/>
            <person name="Tay A."/>
            <person name="Venter J.C."/>
            <person name="Strausberg R.L."/>
            <person name="Brenner S."/>
        </authorList>
    </citation>
    <scope>NUCLEOTIDE SEQUENCE [LARGE SCALE GENOMIC DNA]</scope>
</reference>
<dbReference type="InParanoid" id="A0A4W3J7N5"/>
<reference evidence="3" key="4">
    <citation type="submission" date="2025-08" db="UniProtKB">
        <authorList>
            <consortium name="Ensembl"/>
        </authorList>
    </citation>
    <scope>IDENTIFICATION</scope>
</reference>
<dbReference type="PANTHER" id="PTHR11486">
    <property type="entry name" value="FIBROBLAST GROWTH FACTOR"/>
    <property type="match status" value="1"/>
</dbReference>
<dbReference type="Ensembl" id="ENSCMIT00000028956.1">
    <property type="protein sequence ID" value="ENSCMIP00000028505.1"/>
    <property type="gene ID" value="ENSCMIG00000012363.1"/>
</dbReference>
<dbReference type="AlphaFoldDB" id="A0A4W3J7N5"/>
<dbReference type="InterPro" id="IPR002209">
    <property type="entry name" value="Fibroblast_GF_fam"/>
</dbReference>
<feature type="compositionally biased region" description="Basic residues" evidence="2">
    <location>
        <begin position="218"/>
        <end position="229"/>
    </location>
</feature>
<dbReference type="Gene3D" id="2.80.10.50">
    <property type="match status" value="2"/>
</dbReference>
<dbReference type="SMART" id="SM00442">
    <property type="entry name" value="FGF"/>
    <property type="match status" value="1"/>
</dbReference>
<protein>
    <submittedName>
        <fullName evidence="3">Fibroblast growth factor 24</fullName>
    </submittedName>
</protein>
<accession>A0A4W3J7N5</accession>
<dbReference type="InterPro" id="IPR008996">
    <property type="entry name" value="IL1/FGF"/>
</dbReference>
<dbReference type="Proteomes" id="UP000314986">
    <property type="component" value="Unassembled WGS sequence"/>
</dbReference>
<organism evidence="3 4">
    <name type="scientific">Callorhinchus milii</name>
    <name type="common">Ghost shark</name>
    <dbReference type="NCBI Taxonomy" id="7868"/>
    <lineage>
        <taxon>Eukaryota</taxon>
        <taxon>Metazoa</taxon>
        <taxon>Chordata</taxon>
        <taxon>Craniata</taxon>
        <taxon>Vertebrata</taxon>
        <taxon>Chondrichthyes</taxon>
        <taxon>Holocephali</taxon>
        <taxon>Chimaeriformes</taxon>
        <taxon>Callorhinchidae</taxon>
        <taxon>Callorhinchus</taxon>
    </lineage>
</organism>
<feature type="region of interest" description="Disordered" evidence="2">
    <location>
        <begin position="179"/>
        <end position="229"/>
    </location>
</feature>
<keyword evidence="4" id="KW-1185">Reference proteome</keyword>